<gene>
    <name evidence="2" type="ORF">I9W82_002129</name>
</gene>
<reference evidence="2 3" key="1">
    <citation type="submission" date="2020-12" db="EMBL/GenBank/DDBJ databases">
        <title>Effect of drift, selection, and recombination on the evolution of hybrid genomes in Candida yeast pathogens.</title>
        <authorList>
            <person name="Mixao V."/>
            <person name="Ksiezopolska E."/>
            <person name="Saus E."/>
            <person name="Boekhout T."/>
            <person name="Gacser A."/>
            <person name="Gabaldon T."/>
        </authorList>
    </citation>
    <scope>NUCLEOTIDE SEQUENCE [LARGE SCALE GENOMIC DNA]</scope>
    <source>
        <strain evidence="2 3">BP57</strain>
    </source>
</reference>
<evidence type="ECO:0000313" key="2">
    <source>
        <dbReference type="EMBL" id="KAG5420249.1"/>
    </source>
</evidence>
<name>A0A8H7ZGQ7_9ASCO</name>
<dbReference type="PANTHER" id="PTHR28027">
    <property type="entry name" value="TRANSCRIPTIONAL REGULATOR MIT1"/>
    <property type="match status" value="1"/>
</dbReference>
<dbReference type="Proteomes" id="UP000669133">
    <property type="component" value="Unassembled WGS sequence"/>
</dbReference>
<feature type="compositionally biased region" description="Low complexity" evidence="1">
    <location>
        <begin position="389"/>
        <end position="409"/>
    </location>
</feature>
<dbReference type="Pfam" id="PF09729">
    <property type="entry name" value="Gti1_Pac2"/>
    <property type="match status" value="1"/>
</dbReference>
<protein>
    <submittedName>
        <fullName evidence="2">PTH2</fullName>
    </submittedName>
</protein>
<comment type="caution">
    <text evidence="2">The sequence shown here is derived from an EMBL/GenBank/DDBJ whole genome shotgun (WGS) entry which is preliminary data.</text>
</comment>
<dbReference type="GO" id="GO:0003677">
    <property type="term" value="F:DNA binding"/>
    <property type="evidence" value="ECO:0007669"/>
    <property type="project" value="TreeGrafter"/>
</dbReference>
<feature type="compositionally biased region" description="Polar residues" evidence="1">
    <location>
        <begin position="336"/>
        <end position="345"/>
    </location>
</feature>
<evidence type="ECO:0000313" key="3">
    <source>
        <dbReference type="Proteomes" id="UP000669133"/>
    </source>
</evidence>
<dbReference type="EMBL" id="JAEOAQ010000002">
    <property type="protein sequence ID" value="KAG5420249.1"/>
    <property type="molecule type" value="Genomic_DNA"/>
</dbReference>
<feature type="compositionally biased region" description="Low complexity" evidence="1">
    <location>
        <begin position="285"/>
        <end position="316"/>
    </location>
</feature>
<feature type="region of interest" description="Disordered" evidence="1">
    <location>
        <begin position="1"/>
        <end position="42"/>
    </location>
</feature>
<dbReference type="InterPro" id="IPR018608">
    <property type="entry name" value="Gti1/Pac2"/>
</dbReference>
<feature type="region of interest" description="Disordered" evidence="1">
    <location>
        <begin position="422"/>
        <end position="506"/>
    </location>
</feature>
<feature type="compositionally biased region" description="Polar residues" evidence="1">
    <location>
        <begin position="453"/>
        <end position="468"/>
    </location>
</feature>
<feature type="compositionally biased region" description="Pro residues" evidence="1">
    <location>
        <begin position="376"/>
        <end position="388"/>
    </location>
</feature>
<feature type="compositionally biased region" description="Low complexity" evidence="1">
    <location>
        <begin position="425"/>
        <end position="442"/>
    </location>
</feature>
<keyword evidence="3" id="KW-1185">Reference proteome</keyword>
<dbReference type="GeneID" id="93650758"/>
<feature type="compositionally biased region" description="Low complexity" evidence="1">
    <location>
        <begin position="469"/>
        <end position="491"/>
    </location>
</feature>
<dbReference type="RefSeq" id="XP_067549365.1">
    <property type="nucleotide sequence ID" value="XM_067690951.1"/>
</dbReference>
<feature type="region of interest" description="Disordered" evidence="1">
    <location>
        <begin position="274"/>
        <end position="409"/>
    </location>
</feature>
<dbReference type="OrthoDB" id="5572844at2759"/>
<dbReference type="AlphaFoldDB" id="A0A8H7ZGQ7"/>
<feature type="compositionally biased region" description="Basic and acidic residues" evidence="1">
    <location>
        <begin position="320"/>
        <end position="333"/>
    </location>
</feature>
<organism evidence="2 3">
    <name type="scientific">Candida metapsilosis</name>
    <dbReference type="NCBI Taxonomy" id="273372"/>
    <lineage>
        <taxon>Eukaryota</taxon>
        <taxon>Fungi</taxon>
        <taxon>Dikarya</taxon>
        <taxon>Ascomycota</taxon>
        <taxon>Saccharomycotina</taxon>
        <taxon>Pichiomycetes</taxon>
        <taxon>Debaryomycetaceae</taxon>
        <taxon>Candida/Lodderomyces clade</taxon>
        <taxon>Candida</taxon>
    </lineage>
</organism>
<accession>A0A8H7ZGQ7</accession>
<sequence>MANHTSTTKSSSSSQKQLQQQGSTKQPKSKDSSQQQQQQEQPKLFTATFTPATNSSIPLNLVTYFGRVYTLYDALLLVEACRLDILPTIDRRLTTFERSKFIKPNCIFIWNETKSGMKRWTDGKLWSASKVLFGNFLQYREINKVTKKPEYYGLIKQSFSITTKDGQRFHLISYYQLNNPTNTATKTHNHQQQSLYANGTPASIPSPDINGEGEDNGNVLKKRKLSSGESGSIQLMDDYEDGYIVCIPSHDPKLKKLSLSNDVYPSHTLHAIPKVLRDGGGSHDAATTATSTNKTTHTKVTTNSNPNITTPSTPLSMSNKESKDDSFSVHAEDESSVSTTPVANNKSEHPLAPGAIGYNNLSSQQGHNHRQQHQQQPPPPPPPPPQLPTLPLQPLGQQQPSQPLGQQVPTYTNLQDSLQKYSPLGTAAGQPAATAPSATSQAYPTIASFPHPSKSQYSQQPASTRNATNSAYPNYYNHAPPTTTTTSASPNFQYSQTSPIPPTVPSASTNPLNFKFNDNDYIRNCDLQIVDILNKGFLK</sequence>
<proteinExistence type="predicted"/>
<dbReference type="PANTHER" id="PTHR28027:SF1">
    <property type="entry name" value="CAMP INDEPENDENT REGULATORY PROTEIN (AFU_ORTHOLOGUE AFUA_3G09640)"/>
    <property type="match status" value="1"/>
</dbReference>
<evidence type="ECO:0000256" key="1">
    <source>
        <dbReference type="SAM" id="MobiDB-lite"/>
    </source>
</evidence>